<dbReference type="AlphaFoldDB" id="A0A8J4BTT3"/>
<feature type="region of interest" description="Disordered" evidence="2">
    <location>
        <begin position="775"/>
        <end position="800"/>
    </location>
</feature>
<dbReference type="PROSITE" id="PS50020">
    <property type="entry name" value="WW_DOMAIN_2"/>
    <property type="match status" value="1"/>
</dbReference>
<evidence type="ECO:0000259" key="3">
    <source>
        <dbReference type="PROSITE" id="PS50020"/>
    </source>
</evidence>
<dbReference type="PANTHER" id="PTHR21715:SF0">
    <property type="entry name" value="RH04127P"/>
    <property type="match status" value="1"/>
</dbReference>
<protein>
    <recommendedName>
        <fullName evidence="3">WW domain-containing protein</fullName>
    </recommendedName>
</protein>
<feature type="compositionally biased region" description="Low complexity" evidence="2">
    <location>
        <begin position="506"/>
        <end position="541"/>
    </location>
</feature>
<dbReference type="SUPFAM" id="SSF51045">
    <property type="entry name" value="WW domain"/>
    <property type="match status" value="1"/>
</dbReference>
<dbReference type="SMART" id="SM00456">
    <property type="entry name" value="WW"/>
    <property type="match status" value="1"/>
</dbReference>
<feature type="compositionally biased region" description="Low complexity" evidence="2">
    <location>
        <begin position="783"/>
        <end position="800"/>
    </location>
</feature>
<sequence>MSARSERDGTTGPRGSRMMRKAEALGMETRNVANAYLLPVLSSRGGGPGTLNGGASHTAIAGAGSYYETINLSPKAITALRTTKMLQSLGQKVIFSNDPYVNSAFESLITTRVSGVPPDLAPDLTELISRKPPGGRLRPKGSKAAALKRAKRLVGAGAVPVASEVPFVDALRVCDLERDKSALPALLRAYVFNKARVVVPKLEEYCEAMGRLRPSPMLQAAALLMQAGYFFAAIKVVYSNFDALQATLTELETLISQHMDSGDWDTAAALWNWKDPDRELFLKQFKELKIISYYLDVRKQLRALKEQGVLALARVEREMLLKVVQDFRMQLAEDYAAYQAQLAKEAEERAKAKARLEAQTRAAAEAAARRAEEAVRVEARARAAAEVKVRREAEMREKAREMERKREEVRHRAEQAKQRNRSASMRNSRPVEYVLMAGAAAAMFEEGAPHSDDGPLVDPEPEASDLTESGMMTEPGVEVSEAVLAPGAEKSEATAAEGVDRISELRTSSSAGSRRASASSRQGSSSGSRSGRTGRLTGNTSETGLPENLMMELDPAAAASPSANRPPVRVHLRPNSRGLRVQLSMDGRRPSSSQQLAAVGQQPPPLLSQLPVRVHLRPNSRGLKMHLSMDGTEQEELRRGIEELRRSMSQERQRTNEAAEQMKHMAVKGSRPSTATPAIRLNINLTAGTTDEKLALMEKALETERAEFQRRLEEERAALAAVLASEKSKLEDHLSEQKKLFDEERQRLLRDLYEQQGRDIDQQLLASNQSIEQLRQQRDKLRSAGGSRHSSGRNAAAAEEASRLEAAVKMLEKKLDDELSHVRQLEDEKTRVEKERQALEQAQRMLEAQKSQAELEKAKAEQEKGALQEQIAKTMRMFQEQLAQTVKMAAMLQAQRILGAATGGAAPMGMGALGGNLMAQSSTGSIGLNTGGLMPQQSSMGLGTMGMNLPGTAGSMSSAPGLGLTGTLSASPSMGAAAAAATASMLPQPVAALPGDVDDPPTQDEIVAYGKYLGMDVVDDADLLYIAEWALTAPLPEGWTVHLDGEGNEFFYNAATNASTYEHPMDEHYRAYYRKMKEQKQLAKMTEAQQQTPP</sequence>
<feature type="region of interest" description="Disordered" evidence="2">
    <location>
        <begin position="446"/>
        <end position="469"/>
    </location>
</feature>
<evidence type="ECO:0000256" key="2">
    <source>
        <dbReference type="SAM" id="MobiDB-lite"/>
    </source>
</evidence>
<evidence type="ECO:0000313" key="4">
    <source>
        <dbReference type="EMBL" id="GIL67072.1"/>
    </source>
</evidence>
<dbReference type="CDD" id="cd00201">
    <property type="entry name" value="WW"/>
    <property type="match status" value="1"/>
</dbReference>
<feature type="region of interest" description="Disordered" evidence="2">
    <location>
        <begin position="557"/>
        <end position="576"/>
    </location>
</feature>
<dbReference type="PANTHER" id="PTHR21715">
    <property type="entry name" value="RH04127P"/>
    <property type="match status" value="1"/>
</dbReference>
<comment type="caution">
    <text evidence="4">The sequence shown here is derived from an EMBL/GenBank/DDBJ whole genome shotgun (WGS) entry which is preliminary data.</text>
</comment>
<evidence type="ECO:0000256" key="1">
    <source>
        <dbReference type="SAM" id="Coils"/>
    </source>
</evidence>
<name>A0A8J4BTT3_9CHLO</name>
<dbReference type="Gene3D" id="3.30.1470.10">
    <property type="entry name" value="Photosystem I PsaD, reaction center subunit II"/>
    <property type="match status" value="1"/>
</dbReference>
<feature type="region of interest" description="Disordered" evidence="2">
    <location>
        <begin position="395"/>
        <end position="427"/>
    </location>
</feature>
<dbReference type="Proteomes" id="UP000747399">
    <property type="component" value="Unassembled WGS sequence"/>
</dbReference>
<feature type="region of interest" description="Disordered" evidence="2">
    <location>
        <begin position="487"/>
        <end position="547"/>
    </location>
</feature>
<dbReference type="Pfam" id="PF00397">
    <property type="entry name" value="WW"/>
    <property type="match status" value="1"/>
</dbReference>
<dbReference type="InterPro" id="IPR001202">
    <property type="entry name" value="WW_dom"/>
</dbReference>
<proteinExistence type="predicted"/>
<dbReference type="EMBL" id="BNCO01000093">
    <property type="protein sequence ID" value="GIL67072.1"/>
    <property type="molecule type" value="Genomic_DNA"/>
</dbReference>
<reference evidence="4" key="1">
    <citation type="journal article" date="2021" name="Proc. Natl. Acad. Sci. U.S.A.">
        <title>Three genomes in the algal genus Volvox reveal the fate of a haploid sex-determining region after a transition to homothallism.</title>
        <authorList>
            <person name="Yamamoto K."/>
            <person name="Hamaji T."/>
            <person name="Kawai-Toyooka H."/>
            <person name="Matsuzaki R."/>
            <person name="Takahashi F."/>
            <person name="Nishimura Y."/>
            <person name="Kawachi M."/>
            <person name="Noguchi H."/>
            <person name="Minakuchi Y."/>
            <person name="Umen J.G."/>
            <person name="Toyoda A."/>
            <person name="Nozaki H."/>
        </authorList>
    </citation>
    <scope>NUCLEOTIDE SEQUENCE</scope>
    <source>
        <strain evidence="4">NIES-3780</strain>
    </source>
</reference>
<accession>A0A8J4BTT3</accession>
<keyword evidence="5" id="KW-1185">Reference proteome</keyword>
<organism evidence="4 5">
    <name type="scientific">Volvox africanus</name>
    <dbReference type="NCBI Taxonomy" id="51714"/>
    <lineage>
        <taxon>Eukaryota</taxon>
        <taxon>Viridiplantae</taxon>
        <taxon>Chlorophyta</taxon>
        <taxon>core chlorophytes</taxon>
        <taxon>Chlorophyceae</taxon>
        <taxon>CS clade</taxon>
        <taxon>Chlamydomonadales</taxon>
        <taxon>Volvocaceae</taxon>
        <taxon>Volvox</taxon>
    </lineage>
</organism>
<feature type="coiled-coil region" evidence="1">
    <location>
        <begin position="634"/>
        <end position="661"/>
    </location>
</feature>
<keyword evidence="1" id="KW-0175">Coiled coil</keyword>
<dbReference type="PROSITE" id="PS01159">
    <property type="entry name" value="WW_DOMAIN_1"/>
    <property type="match status" value="1"/>
</dbReference>
<gene>
    <name evidence="4" type="ORF">Vafri_20509</name>
</gene>
<dbReference type="InterPro" id="IPR053233">
    <property type="entry name" value="ABRA-related"/>
</dbReference>
<dbReference type="InterPro" id="IPR036020">
    <property type="entry name" value="WW_dom_sf"/>
</dbReference>
<evidence type="ECO:0000313" key="5">
    <source>
        <dbReference type="Proteomes" id="UP000747399"/>
    </source>
</evidence>
<feature type="compositionally biased region" description="Basic and acidic residues" evidence="2">
    <location>
        <begin position="395"/>
        <end position="417"/>
    </location>
</feature>
<feature type="domain" description="WW" evidence="3">
    <location>
        <begin position="1033"/>
        <end position="1066"/>
    </location>
</feature>